<sequence>MKIQIIRRWKSSLIMALIFLSIFLTVQLFSSTLNAVDRNDTDNDDGHHIEEMGTSISVRQRIVEDNESGYELYDEDELPITRGQLFTSEDAPILKFGTRNNDAKRITTIFSDTSPVVDAAGPGENEPELKHPSAVRLDRREESTTQLLEPDAEASNQNEEDLIRSKLAAKFQKKTSQMRQKLRLQLGHDPLPVQLFTCKRLLSKLLRVPGSESDKAHKIITEMVIDGMASYGNITDKKLAEIRILVEMKLNDLTELLKHRDDRKSDQGTLTSALKSTTTTTTTTKSTDEKVKKTSDITISANDDTQLSHFDEGIVSKDIITDNKQNISVIDLDSDDDYSDLLGGEIEQFELKCRDRLTGIEYRRYMVKLADYHMVGFINDYTSDYVVLSVGLVSEMSKRYVLMLPLTVLANKRVGFGTIVILTNTMENYINNLALRHVLSRVCQLGAVVIFFPAKQINTVLISQFSRIFAADILLNICDELTRKGLKVTRPHDKYLVSSDSDMWPLKRSMFCLPKNANILSRPALSGRMIEEDGRLYRMYPLSGIGMMTKTWHNLLTKYGGVPEGMKVTADFIVQLLFDRYGQMVNRTARRSGIDETWFLDQRFLSVSIQRYLHDNKGKGVFILENSSVKNRIDKKSWPTPEQITQEMVDTFNEVHVIPVNNATVWDQVTPLLEKMYGLHSLEYSWCLDYYKEYTERSNLIKIENIIWK</sequence>
<dbReference type="EMBL" id="JAODUP010000032">
    <property type="protein sequence ID" value="KAK2167116.1"/>
    <property type="molecule type" value="Genomic_DNA"/>
</dbReference>
<keyword evidence="4" id="KW-1185">Reference proteome</keyword>
<feature type="compositionally biased region" description="Basic and acidic residues" evidence="1">
    <location>
        <begin position="127"/>
        <end position="143"/>
    </location>
</feature>
<name>A0AAD9K9B7_9ANNE</name>
<reference evidence="3" key="1">
    <citation type="journal article" date="2023" name="Mol. Biol. Evol.">
        <title>Third-Generation Sequencing Reveals the Adaptive Role of the Epigenome in Three Deep-Sea Polychaetes.</title>
        <authorList>
            <person name="Perez M."/>
            <person name="Aroh O."/>
            <person name="Sun Y."/>
            <person name="Lan Y."/>
            <person name="Juniper S.K."/>
            <person name="Young C.R."/>
            <person name="Angers B."/>
            <person name="Qian P.Y."/>
        </authorList>
    </citation>
    <scope>NUCLEOTIDE SEQUENCE</scope>
    <source>
        <strain evidence="3">P08H-3</strain>
    </source>
</reference>
<accession>A0AAD9K9B7</accession>
<dbReference type="Proteomes" id="UP001208570">
    <property type="component" value="Unassembled WGS sequence"/>
</dbReference>
<evidence type="ECO:0000313" key="4">
    <source>
        <dbReference type="Proteomes" id="UP001208570"/>
    </source>
</evidence>
<dbReference type="AlphaFoldDB" id="A0AAD9K9B7"/>
<proteinExistence type="predicted"/>
<protein>
    <submittedName>
        <fullName evidence="3">Uncharacterized protein</fullName>
    </submittedName>
</protein>
<evidence type="ECO:0000313" key="3">
    <source>
        <dbReference type="EMBL" id="KAK2167116.1"/>
    </source>
</evidence>
<comment type="caution">
    <text evidence="3">The sequence shown here is derived from an EMBL/GenBank/DDBJ whole genome shotgun (WGS) entry which is preliminary data.</text>
</comment>
<gene>
    <name evidence="3" type="ORF">LSH36_32g20073</name>
</gene>
<organism evidence="3 4">
    <name type="scientific">Paralvinella palmiformis</name>
    <dbReference type="NCBI Taxonomy" id="53620"/>
    <lineage>
        <taxon>Eukaryota</taxon>
        <taxon>Metazoa</taxon>
        <taxon>Spiralia</taxon>
        <taxon>Lophotrochozoa</taxon>
        <taxon>Annelida</taxon>
        <taxon>Polychaeta</taxon>
        <taxon>Sedentaria</taxon>
        <taxon>Canalipalpata</taxon>
        <taxon>Terebellida</taxon>
        <taxon>Terebelliformia</taxon>
        <taxon>Alvinellidae</taxon>
        <taxon>Paralvinella</taxon>
    </lineage>
</organism>
<keyword evidence="2" id="KW-1133">Transmembrane helix</keyword>
<feature type="transmembrane region" description="Helical" evidence="2">
    <location>
        <begin position="12"/>
        <end position="30"/>
    </location>
</feature>
<evidence type="ECO:0000256" key="1">
    <source>
        <dbReference type="SAM" id="MobiDB-lite"/>
    </source>
</evidence>
<keyword evidence="2" id="KW-0472">Membrane</keyword>
<evidence type="ECO:0000256" key="2">
    <source>
        <dbReference type="SAM" id="Phobius"/>
    </source>
</evidence>
<keyword evidence="2" id="KW-0812">Transmembrane</keyword>
<feature type="region of interest" description="Disordered" evidence="1">
    <location>
        <begin position="115"/>
        <end position="159"/>
    </location>
</feature>